<protein>
    <submittedName>
        <fullName evidence="3">NYN domain-containing protein</fullName>
    </submittedName>
</protein>
<evidence type="ECO:0000313" key="3">
    <source>
        <dbReference type="EMBL" id="QCC84931.1"/>
    </source>
</evidence>
<dbReference type="Gene3D" id="3.40.50.1010">
    <property type="entry name" value="5'-nuclease"/>
    <property type="match status" value="1"/>
</dbReference>
<evidence type="ECO:0000256" key="1">
    <source>
        <dbReference type="SAM" id="MobiDB-lite"/>
    </source>
</evidence>
<accession>A0A4P7UK36</accession>
<gene>
    <name evidence="3" type="ORF">DDIC_03350</name>
</gene>
<feature type="region of interest" description="Disordered" evidence="1">
    <location>
        <begin position="183"/>
        <end position="241"/>
    </location>
</feature>
<name>A0A4P7UK36_DESDE</name>
<reference evidence="3 4" key="1">
    <citation type="submission" date="2019-02" db="EMBL/GenBank/DDBJ databases">
        <title>Complete Genome Sequence of Desulfovibrio desulfuricans IC1, a Sulfonate Utilizing Anaerobe.</title>
        <authorList>
            <person name="Day L.A."/>
            <person name="De Leon K.B."/>
            <person name="Wall J.D."/>
        </authorList>
    </citation>
    <scope>NUCLEOTIDE SEQUENCE [LARGE SCALE GENOMIC DNA]</scope>
    <source>
        <strain evidence="3 4">IC1</strain>
    </source>
</reference>
<dbReference type="PANTHER" id="PTHR35811:SF1">
    <property type="entry name" value="HTH OST-TYPE DOMAIN-CONTAINING PROTEIN"/>
    <property type="match status" value="1"/>
</dbReference>
<sequence>MARFTGFDEVFSALYVDFDNIYTRFLEIDPEAARAFGSVPYRWVRWIENHALRILYGEGVRRRILKRMCYLNPQRYQEYRNPFIRSAFQVVDCPPLTTRGKTSTDIHLVMDCMDDLSHSTHFDEFIILSGDADFTPLLIRLQEHARRTLVLSVGYSSPAYTAAASWRIREDWFLQQALRDERADDVDDQPVPPVMPTAIQPPVPPVPRAPQMAPHTPQLAPHAPEGNVDDEEDGPAPGNAW</sequence>
<dbReference type="PANTHER" id="PTHR35811">
    <property type="entry name" value="SLR1870 PROTEIN"/>
    <property type="match status" value="1"/>
</dbReference>
<evidence type="ECO:0000313" key="4">
    <source>
        <dbReference type="Proteomes" id="UP000297065"/>
    </source>
</evidence>
<dbReference type="RefSeq" id="WP_136399141.1">
    <property type="nucleotide sequence ID" value="NZ_CP036295.1"/>
</dbReference>
<dbReference type="AlphaFoldDB" id="A0A4P7UK36"/>
<feature type="compositionally biased region" description="Pro residues" evidence="1">
    <location>
        <begin position="190"/>
        <end position="208"/>
    </location>
</feature>
<dbReference type="Proteomes" id="UP000297065">
    <property type="component" value="Chromosome"/>
</dbReference>
<dbReference type="InterPro" id="IPR021139">
    <property type="entry name" value="NYN"/>
</dbReference>
<evidence type="ECO:0000259" key="2">
    <source>
        <dbReference type="Pfam" id="PF01936"/>
    </source>
</evidence>
<organism evidence="3 4">
    <name type="scientific">Desulfovibrio desulfuricans</name>
    <dbReference type="NCBI Taxonomy" id="876"/>
    <lineage>
        <taxon>Bacteria</taxon>
        <taxon>Pseudomonadati</taxon>
        <taxon>Thermodesulfobacteriota</taxon>
        <taxon>Desulfovibrionia</taxon>
        <taxon>Desulfovibrionales</taxon>
        <taxon>Desulfovibrionaceae</taxon>
        <taxon>Desulfovibrio</taxon>
    </lineage>
</organism>
<dbReference type="GO" id="GO:0004540">
    <property type="term" value="F:RNA nuclease activity"/>
    <property type="evidence" value="ECO:0007669"/>
    <property type="project" value="InterPro"/>
</dbReference>
<proteinExistence type="predicted"/>
<dbReference type="EMBL" id="CP036295">
    <property type="protein sequence ID" value="QCC84931.1"/>
    <property type="molecule type" value="Genomic_DNA"/>
</dbReference>
<dbReference type="OrthoDB" id="9783963at2"/>
<feature type="domain" description="NYN" evidence="2">
    <location>
        <begin position="13"/>
        <end position="163"/>
    </location>
</feature>
<dbReference type="Pfam" id="PF01936">
    <property type="entry name" value="NYN"/>
    <property type="match status" value="1"/>
</dbReference>